<dbReference type="GO" id="GO:0010181">
    <property type="term" value="F:FMN binding"/>
    <property type="evidence" value="ECO:0007669"/>
    <property type="project" value="TreeGrafter"/>
</dbReference>
<dbReference type="InterPro" id="IPR003382">
    <property type="entry name" value="Flavoprotein"/>
</dbReference>
<gene>
    <name evidence="2" type="ORF">SV7mr_43870</name>
</gene>
<protein>
    <submittedName>
        <fullName evidence="2">Phosphopantothenoylcysteine decarboxylase</fullName>
    </submittedName>
</protein>
<evidence type="ECO:0000313" key="3">
    <source>
        <dbReference type="Proteomes" id="UP000315003"/>
    </source>
</evidence>
<accession>A0A517T0C4</accession>
<organism evidence="2 3">
    <name type="scientific">Stieleria bergensis</name>
    <dbReference type="NCBI Taxonomy" id="2528025"/>
    <lineage>
        <taxon>Bacteria</taxon>
        <taxon>Pseudomonadati</taxon>
        <taxon>Planctomycetota</taxon>
        <taxon>Planctomycetia</taxon>
        <taxon>Pirellulales</taxon>
        <taxon>Pirellulaceae</taxon>
        <taxon>Stieleria</taxon>
    </lineage>
</organism>
<dbReference type="Pfam" id="PF02441">
    <property type="entry name" value="Flavoprotein"/>
    <property type="match status" value="1"/>
</dbReference>
<dbReference type="RefSeq" id="WP_145276187.1">
    <property type="nucleotide sequence ID" value="NZ_CP036272.1"/>
</dbReference>
<dbReference type="Gene3D" id="3.40.50.1950">
    <property type="entry name" value="Flavin prenyltransferase-like"/>
    <property type="match status" value="1"/>
</dbReference>
<keyword evidence="3" id="KW-1185">Reference proteome</keyword>
<dbReference type="AlphaFoldDB" id="A0A517T0C4"/>
<evidence type="ECO:0000313" key="2">
    <source>
        <dbReference type="EMBL" id="QDT61846.1"/>
    </source>
</evidence>
<evidence type="ECO:0000259" key="1">
    <source>
        <dbReference type="Pfam" id="PF02441"/>
    </source>
</evidence>
<reference evidence="2 3" key="1">
    <citation type="submission" date="2019-02" db="EMBL/GenBank/DDBJ databases">
        <title>Deep-cultivation of Planctomycetes and their phenomic and genomic characterization uncovers novel biology.</title>
        <authorList>
            <person name="Wiegand S."/>
            <person name="Jogler M."/>
            <person name="Boedeker C."/>
            <person name="Pinto D."/>
            <person name="Vollmers J."/>
            <person name="Rivas-Marin E."/>
            <person name="Kohn T."/>
            <person name="Peeters S.H."/>
            <person name="Heuer A."/>
            <person name="Rast P."/>
            <person name="Oberbeckmann S."/>
            <person name="Bunk B."/>
            <person name="Jeske O."/>
            <person name="Meyerdierks A."/>
            <person name="Storesund J.E."/>
            <person name="Kallscheuer N."/>
            <person name="Luecker S."/>
            <person name="Lage O.M."/>
            <person name="Pohl T."/>
            <person name="Merkel B.J."/>
            <person name="Hornburger P."/>
            <person name="Mueller R.-W."/>
            <person name="Bruemmer F."/>
            <person name="Labrenz M."/>
            <person name="Spormann A.M."/>
            <person name="Op den Camp H."/>
            <person name="Overmann J."/>
            <person name="Amann R."/>
            <person name="Jetten M.S.M."/>
            <person name="Mascher T."/>
            <person name="Medema M.H."/>
            <person name="Devos D.P."/>
            <person name="Kaster A.-K."/>
            <person name="Ovreas L."/>
            <person name="Rohde M."/>
            <person name="Galperin M.Y."/>
            <person name="Jogler C."/>
        </authorList>
    </citation>
    <scope>NUCLEOTIDE SEQUENCE [LARGE SCALE GENOMIC DNA]</scope>
    <source>
        <strain evidence="2 3">SV_7m_r</strain>
    </source>
</reference>
<name>A0A517T0C4_9BACT</name>
<dbReference type="OrthoDB" id="9802554at2"/>
<dbReference type="GO" id="GO:0004633">
    <property type="term" value="F:phosphopantothenoylcysteine decarboxylase activity"/>
    <property type="evidence" value="ECO:0007669"/>
    <property type="project" value="TreeGrafter"/>
</dbReference>
<dbReference type="PANTHER" id="PTHR14359">
    <property type="entry name" value="HOMO-OLIGOMERIC FLAVIN CONTAINING CYS DECARBOXYLASE FAMILY"/>
    <property type="match status" value="1"/>
</dbReference>
<dbReference type="EMBL" id="CP036272">
    <property type="protein sequence ID" value="QDT61846.1"/>
    <property type="molecule type" value="Genomic_DNA"/>
</dbReference>
<sequence length="188" mass="19915">MSASRSHRVLLIVGGGIAAYKAATVCSRLAQSGHQVQTVMTRSATEFLGPATLAALSGRPVGLDGSFAAQHPLGAHIELAREVDLLVVAPATANLIGKFAYGIADSLASTLYLQNQAPVLVAPAMSDPMWSQPSVQRNIQQLQQDGCHTIGPESGWLSCRVLGQGRMSEPESILERIEQILSMNDAKK</sequence>
<dbReference type="GO" id="GO:0015937">
    <property type="term" value="P:coenzyme A biosynthetic process"/>
    <property type="evidence" value="ECO:0007669"/>
    <property type="project" value="TreeGrafter"/>
</dbReference>
<feature type="domain" description="Flavoprotein" evidence="1">
    <location>
        <begin position="8"/>
        <end position="180"/>
    </location>
</feature>
<proteinExistence type="predicted"/>
<dbReference type="GO" id="GO:0071513">
    <property type="term" value="C:phosphopantothenoylcysteine decarboxylase complex"/>
    <property type="evidence" value="ECO:0007669"/>
    <property type="project" value="TreeGrafter"/>
</dbReference>
<dbReference type="InterPro" id="IPR036551">
    <property type="entry name" value="Flavin_trans-like"/>
</dbReference>
<dbReference type="Proteomes" id="UP000315003">
    <property type="component" value="Chromosome"/>
</dbReference>
<dbReference type="PANTHER" id="PTHR14359:SF6">
    <property type="entry name" value="PHOSPHOPANTOTHENOYLCYSTEINE DECARBOXYLASE"/>
    <property type="match status" value="1"/>
</dbReference>
<dbReference type="SUPFAM" id="SSF52507">
    <property type="entry name" value="Homo-oligomeric flavin-containing Cys decarboxylases, HFCD"/>
    <property type="match status" value="1"/>
</dbReference>